<reference evidence="2" key="1">
    <citation type="submission" date="2021-01" db="EMBL/GenBank/DDBJ databases">
        <title>Whole genome shotgun sequence of Actinoplanes tereljensis NBRC 105297.</title>
        <authorList>
            <person name="Komaki H."/>
            <person name="Tamura T."/>
        </authorList>
    </citation>
    <scope>NUCLEOTIDE SEQUENCE</scope>
    <source>
        <strain evidence="2">NBRC 105297</strain>
    </source>
</reference>
<dbReference type="RefSeq" id="WP_203813231.1">
    <property type="nucleotide sequence ID" value="NZ_BOMY01000051.1"/>
</dbReference>
<dbReference type="PANTHER" id="PTHR23026:SF123">
    <property type="entry name" value="NAD(P)H NITROREDUCTASE RV3131-RELATED"/>
    <property type="match status" value="1"/>
</dbReference>
<keyword evidence="3" id="KW-1185">Reference proteome</keyword>
<name>A0A919TXK9_9ACTN</name>
<dbReference type="InterPro" id="IPR000415">
    <property type="entry name" value="Nitroreductase-like"/>
</dbReference>
<protein>
    <recommendedName>
        <fullName evidence="1">Nitroreductase domain-containing protein</fullName>
    </recommendedName>
</protein>
<dbReference type="SUPFAM" id="SSF55469">
    <property type="entry name" value="FMN-dependent nitroreductase-like"/>
    <property type="match status" value="2"/>
</dbReference>
<dbReference type="NCBIfam" id="NF047509">
    <property type="entry name" value="Rv3131_FMN_oxido"/>
    <property type="match status" value="1"/>
</dbReference>
<evidence type="ECO:0000313" key="2">
    <source>
        <dbReference type="EMBL" id="GIF25414.1"/>
    </source>
</evidence>
<dbReference type="Gene3D" id="3.40.109.10">
    <property type="entry name" value="NADH Oxidase"/>
    <property type="match status" value="1"/>
</dbReference>
<organism evidence="2 3">
    <name type="scientific">Paractinoplanes tereljensis</name>
    <dbReference type="NCBI Taxonomy" id="571912"/>
    <lineage>
        <taxon>Bacteria</taxon>
        <taxon>Bacillati</taxon>
        <taxon>Actinomycetota</taxon>
        <taxon>Actinomycetes</taxon>
        <taxon>Micromonosporales</taxon>
        <taxon>Micromonosporaceae</taxon>
        <taxon>Paractinoplanes</taxon>
    </lineage>
</organism>
<dbReference type="PANTHER" id="PTHR23026">
    <property type="entry name" value="NADPH NITROREDUCTASE"/>
    <property type="match status" value="1"/>
</dbReference>
<dbReference type="InterPro" id="IPR050627">
    <property type="entry name" value="Nitroreductase/BluB"/>
</dbReference>
<dbReference type="GO" id="GO:0016491">
    <property type="term" value="F:oxidoreductase activity"/>
    <property type="evidence" value="ECO:0007669"/>
    <property type="project" value="InterPro"/>
</dbReference>
<feature type="domain" description="Nitroreductase" evidence="1">
    <location>
        <begin position="235"/>
        <end position="294"/>
    </location>
</feature>
<dbReference type="Pfam" id="PF00881">
    <property type="entry name" value="Nitroreductase"/>
    <property type="match status" value="1"/>
</dbReference>
<proteinExistence type="predicted"/>
<dbReference type="InterPro" id="IPR029479">
    <property type="entry name" value="Nitroreductase"/>
</dbReference>
<dbReference type="AlphaFoldDB" id="A0A919TXK9"/>
<accession>A0A919TXK9</accession>
<gene>
    <name evidence="2" type="ORF">Ate02nite_81440</name>
</gene>
<dbReference type="EMBL" id="BOMY01000051">
    <property type="protein sequence ID" value="GIF25414.1"/>
    <property type="molecule type" value="Genomic_DNA"/>
</dbReference>
<sequence length="323" mass="34863">MDAYNEADLHLAAAAAVRAPSLHNSQPWLFRRSGGAIEILADPARRLPSVDRTGWAARIACGAATFNARLALASAGRPAVVQLHPDPREPGLIARLTPAAERPPTYAEVELFDAIPRRHSNRQPFWPDPVPTDVRVRLLEAARSESSWLALLVGTVAVAGFSEIATSADRVLRRDTGYQAEMEAWRHAIPAYARAPMAEPQDILPQRFFNERRRAPGHDYEPEPLIGILGVPGDSSADQSNAGQAMQKVLLTATAAGLDTSLISQPIEVPTARDQLRRALGRPGHPQIAIRFGYGTPGHPTPRREMSEVLTGLGTLVPGIPGA</sequence>
<comment type="caution">
    <text evidence="2">The sequence shown here is derived from an EMBL/GenBank/DDBJ whole genome shotgun (WGS) entry which is preliminary data.</text>
</comment>
<dbReference type="Proteomes" id="UP000623608">
    <property type="component" value="Unassembled WGS sequence"/>
</dbReference>
<evidence type="ECO:0000259" key="1">
    <source>
        <dbReference type="Pfam" id="PF00881"/>
    </source>
</evidence>
<evidence type="ECO:0000313" key="3">
    <source>
        <dbReference type="Proteomes" id="UP000623608"/>
    </source>
</evidence>